<evidence type="ECO:0000259" key="4">
    <source>
        <dbReference type="Pfam" id="PF00583"/>
    </source>
</evidence>
<comment type="caution">
    <text evidence="5">The sequence shown here is derived from an EMBL/GenBank/DDBJ whole genome shotgun (WGS) entry which is preliminary data.</text>
</comment>
<dbReference type="InterPro" id="IPR016181">
    <property type="entry name" value="Acyl_CoA_acyltransferase"/>
</dbReference>
<evidence type="ECO:0000256" key="2">
    <source>
        <dbReference type="ARBA" id="ARBA00022679"/>
    </source>
</evidence>
<dbReference type="Proteomes" id="UP000829720">
    <property type="component" value="Unassembled WGS sequence"/>
</dbReference>
<accession>A0A8T3DMT8</accession>
<evidence type="ECO:0000256" key="1">
    <source>
        <dbReference type="ARBA" id="ARBA00009342"/>
    </source>
</evidence>
<evidence type="ECO:0000313" key="6">
    <source>
        <dbReference type="Proteomes" id="UP000829720"/>
    </source>
</evidence>
<keyword evidence="6" id="KW-1185">Reference proteome</keyword>
<dbReference type="Gene3D" id="3.40.630.30">
    <property type="match status" value="1"/>
</dbReference>
<evidence type="ECO:0000313" key="5">
    <source>
        <dbReference type="EMBL" id="KAI1896657.1"/>
    </source>
</evidence>
<sequence length="107" mass="12302">MIAEPNYRGKGLGKEVIRMMICYGVTKLGVRKYEAKIGLDNKVSIAIFKKFKFQEVSVSEVFQEVTLELTVDHALQTWLLGDMSFMQEREYQKSRDSRHGASSHLTQ</sequence>
<keyword evidence="2" id="KW-0808">Transferase</keyword>
<protein>
    <recommendedName>
        <fullName evidence="4">N-acetyltransferase domain-containing protein</fullName>
    </recommendedName>
</protein>
<gene>
    <name evidence="5" type="ORF">AGOR_G00097020</name>
</gene>
<dbReference type="InterPro" id="IPR039135">
    <property type="entry name" value="NAT9-like"/>
</dbReference>
<dbReference type="SUPFAM" id="SSF55729">
    <property type="entry name" value="Acyl-CoA N-acyltransferases (Nat)"/>
    <property type="match status" value="1"/>
</dbReference>
<dbReference type="PANTHER" id="PTHR13256:SF16">
    <property type="entry name" value="ALPHA_BETA-TUBULIN-N-ACETYLTRANSFERASE 9"/>
    <property type="match status" value="1"/>
</dbReference>
<dbReference type="InterPro" id="IPR000182">
    <property type="entry name" value="GNAT_dom"/>
</dbReference>
<keyword evidence="3" id="KW-0012">Acyltransferase</keyword>
<feature type="domain" description="N-acetyltransferase" evidence="4">
    <location>
        <begin position="4"/>
        <end position="53"/>
    </location>
</feature>
<dbReference type="AlphaFoldDB" id="A0A8T3DMT8"/>
<organism evidence="5 6">
    <name type="scientific">Albula goreensis</name>
    <dbReference type="NCBI Taxonomy" id="1534307"/>
    <lineage>
        <taxon>Eukaryota</taxon>
        <taxon>Metazoa</taxon>
        <taxon>Chordata</taxon>
        <taxon>Craniata</taxon>
        <taxon>Vertebrata</taxon>
        <taxon>Euteleostomi</taxon>
        <taxon>Actinopterygii</taxon>
        <taxon>Neopterygii</taxon>
        <taxon>Teleostei</taxon>
        <taxon>Albuliformes</taxon>
        <taxon>Albulidae</taxon>
        <taxon>Albula</taxon>
    </lineage>
</organism>
<dbReference type="PANTHER" id="PTHR13256">
    <property type="entry name" value="N-ACETYLTRANSFERASE 9"/>
    <property type="match status" value="1"/>
</dbReference>
<dbReference type="OrthoDB" id="5043642at2759"/>
<proteinExistence type="inferred from homology"/>
<reference evidence="5" key="1">
    <citation type="submission" date="2021-01" db="EMBL/GenBank/DDBJ databases">
        <authorList>
            <person name="Zahm M."/>
            <person name="Roques C."/>
            <person name="Cabau C."/>
            <person name="Klopp C."/>
            <person name="Donnadieu C."/>
            <person name="Jouanno E."/>
            <person name="Lampietro C."/>
            <person name="Louis A."/>
            <person name="Herpin A."/>
            <person name="Echchiki A."/>
            <person name="Berthelot C."/>
            <person name="Parey E."/>
            <person name="Roest-Crollius H."/>
            <person name="Braasch I."/>
            <person name="Postlethwait J."/>
            <person name="Bobe J."/>
            <person name="Montfort J."/>
            <person name="Bouchez O."/>
            <person name="Begum T."/>
            <person name="Mejri S."/>
            <person name="Adams A."/>
            <person name="Chen W.-J."/>
            <person name="Guiguen Y."/>
        </authorList>
    </citation>
    <scope>NUCLEOTIDE SEQUENCE</scope>
    <source>
        <tissue evidence="5">Blood</tissue>
    </source>
</reference>
<dbReference type="Pfam" id="PF00583">
    <property type="entry name" value="Acetyltransf_1"/>
    <property type="match status" value="1"/>
</dbReference>
<name>A0A8T3DMT8_9TELE</name>
<evidence type="ECO:0000256" key="3">
    <source>
        <dbReference type="ARBA" id="ARBA00023315"/>
    </source>
</evidence>
<comment type="similarity">
    <text evidence="1">Belongs to the acetyltransferase family. GNAT subfamily.</text>
</comment>
<dbReference type="GO" id="GO:0008080">
    <property type="term" value="F:N-acetyltransferase activity"/>
    <property type="evidence" value="ECO:0007669"/>
    <property type="project" value="InterPro"/>
</dbReference>
<dbReference type="EMBL" id="JAERUA010000008">
    <property type="protein sequence ID" value="KAI1896657.1"/>
    <property type="molecule type" value="Genomic_DNA"/>
</dbReference>